<protein>
    <recommendedName>
        <fullName evidence="2">PWI domain-containing protein</fullName>
    </recommendedName>
</protein>
<feature type="compositionally biased region" description="Low complexity" evidence="1">
    <location>
        <begin position="441"/>
        <end position="456"/>
    </location>
</feature>
<evidence type="ECO:0000313" key="4">
    <source>
        <dbReference type="Proteomes" id="UP000274922"/>
    </source>
</evidence>
<feature type="region of interest" description="Disordered" evidence="1">
    <location>
        <begin position="144"/>
        <end position="272"/>
    </location>
</feature>
<evidence type="ECO:0000259" key="2">
    <source>
        <dbReference type="PROSITE" id="PS51025"/>
    </source>
</evidence>
<dbReference type="InterPro" id="IPR002483">
    <property type="entry name" value="PWI_dom"/>
</dbReference>
<dbReference type="EMBL" id="ML014185">
    <property type="protein sequence ID" value="RKP01095.1"/>
    <property type="molecule type" value="Genomic_DNA"/>
</dbReference>
<feature type="compositionally biased region" description="Low complexity" evidence="1">
    <location>
        <begin position="394"/>
        <end position="406"/>
    </location>
</feature>
<name>A0A4P9X798_9FUNG</name>
<evidence type="ECO:0000256" key="1">
    <source>
        <dbReference type="SAM" id="MobiDB-lite"/>
    </source>
</evidence>
<dbReference type="PANTHER" id="PTHR18806">
    <property type="entry name" value="RBM25 PROTEIN"/>
    <property type="match status" value="1"/>
</dbReference>
<dbReference type="GO" id="GO:0003729">
    <property type="term" value="F:mRNA binding"/>
    <property type="evidence" value="ECO:0007669"/>
    <property type="project" value="TreeGrafter"/>
</dbReference>
<dbReference type="Gene3D" id="1.20.1390.10">
    <property type="entry name" value="PWI domain"/>
    <property type="match status" value="1"/>
</dbReference>
<gene>
    <name evidence="3" type="ORF">CXG81DRAFT_26197</name>
</gene>
<proteinExistence type="predicted"/>
<feature type="compositionally biased region" description="Low complexity" evidence="1">
    <location>
        <begin position="152"/>
        <end position="182"/>
    </location>
</feature>
<keyword evidence="4" id="KW-1185">Reference proteome</keyword>
<organism evidence="3 4">
    <name type="scientific">Caulochytrium protostelioides</name>
    <dbReference type="NCBI Taxonomy" id="1555241"/>
    <lineage>
        <taxon>Eukaryota</taxon>
        <taxon>Fungi</taxon>
        <taxon>Fungi incertae sedis</taxon>
        <taxon>Chytridiomycota</taxon>
        <taxon>Chytridiomycota incertae sedis</taxon>
        <taxon>Chytridiomycetes</taxon>
        <taxon>Caulochytriales</taxon>
        <taxon>Caulochytriaceae</taxon>
        <taxon>Caulochytrium</taxon>
    </lineage>
</organism>
<dbReference type="Proteomes" id="UP000274922">
    <property type="component" value="Unassembled WGS sequence"/>
</dbReference>
<dbReference type="InterPro" id="IPR052768">
    <property type="entry name" value="RBM25"/>
</dbReference>
<sequence length="760" mass="78754">MPDLARAHLNAAPVGGLRARGKACYTLFVQHVPGPLPEHLVAACFATCGPVAAWKPARDYTHYGAAARNHTYGMLVYTSFASMARALLLFGDPLLGRAGHAKPFPLPPSDTSDPDQPRPCVALYPDHSVRSQIDAVTPEQRATWLGDGMPSASAPKRAAAEATPDAADAAEAADTADTNASTGDDDKTAETAEMAEAADPEDAAAAPHDETPADDPMDEDAVSPAPGAVAAAREPPAAPVSGVAAAAPSGESGRSRRRGASVHGDGFAGGLTAPWRLDDALAALDRLYDLMRAGTGADADAAAGASPAGATPDTPAGGAAAAAPLGSRRAHRPRPARFEHRPAGGAGADADADAADAPSDALPLSLPDATRALLAREIEIFRTAASRTDHAKRVASASAADAAADATRARHARERERDRSDQSGTRRGGSANGAPSPLSYVQQLQQQQQQRAQAEARAQRRALDDAAAAMEAAMRAEAERLRAWAAVAAEAEAAAATPLDGALDALVARERARVLAGLEAWADAEAAHPFETDRAQWWSRAGPHARRALERDARDRRQDPDACDRDGRPQLVPPASVAALREAWAARRAAQQAEVAGVVSAAAMAVPADLDLLDGVAAALAGVRPDGGGGGGGSTGTSAANAVPARIMSREERAAATQALVARIPSDREGLFAWPLRWNLLDAGVLARAEAFIGAKVAEFLGEPDADLVAFVMRLVEARMPGDAVLAELQDAFGPDADVFVKRFWRFIIYELEARAEGLA</sequence>
<feature type="region of interest" description="Disordered" evidence="1">
    <location>
        <begin position="101"/>
        <end position="121"/>
    </location>
</feature>
<feature type="region of interest" description="Disordered" evidence="1">
    <location>
        <begin position="299"/>
        <end position="363"/>
    </location>
</feature>
<feature type="region of interest" description="Disordered" evidence="1">
    <location>
        <begin position="388"/>
        <end position="460"/>
    </location>
</feature>
<feature type="compositionally biased region" description="Low complexity" evidence="1">
    <location>
        <begin position="299"/>
        <end position="323"/>
    </location>
</feature>
<reference evidence="4" key="1">
    <citation type="journal article" date="2018" name="Nat. Microbiol.">
        <title>Leveraging single-cell genomics to expand the fungal tree of life.</title>
        <authorList>
            <person name="Ahrendt S.R."/>
            <person name="Quandt C.A."/>
            <person name="Ciobanu D."/>
            <person name="Clum A."/>
            <person name="Salamov A."/>
            <person name="Andreopoulos B."/>
            <person name="Cheng J.F."/>
            <person name="Woyke T."/>
            <person name="Pelin A."/>
            <person name="Henrissat B."/>
            <person name="Reynolds N.K."/>
            <person name="Benny G.L."/>
            <person name="Smith M.E."/>
            <person name="James T.Y."/>
            <person name="Grigoriev I.V."/>
        </authorList>
    </citation>
    <scope>NUCLEOTIDE SEQUENCE [LARGE SCALE GENOMIC DNA]</scope>
    <source>
        <strain evidence="4">ATCC 52028</strain>
    </source>
</reference>
<feature type="compositionally biased region" description="Acidic residues" evidence="1">
    <location>
        <begin position="212"/>
        <end position="221"/>
    </location>
</feature>
<feature type="compositionally biased region" description="Basic and acidic residues" evidence="1">
    <location>
        <begin position="547"/>
        <end position="568"/>
    </location>
</feature>
<dbReference type="PROSITE" id="PS51025">
    <property type="entry name" value="PWI"/>
    <property type="match status" value="1"/>
</dbReference>
<dbReference type="STRING" id="1555241.A0A4P9X798"/>
<feature type="compositionally biased region" description="Low complexity" evidence="1">
    <location>
        <begin position="222"/>
        <end position="252"/>
    </location>
</feature>
<feature type="domain" description="PWI" evidence="2">
    <location>
        <begin position="669"/>
        <end position="760"/>
    </location>
</feature>
<dbReference type="AlphaFoldDB" id="A0A4P9X798"/>
<evidence type="ECO:0000313" key="3">
    <source>
        <dbReference type="EMBL" id="RKP01095.1"/>
    </source>
</evidence>
<accession>A0A4P9X798</accession>
<dbReference type="OrthoDB" id="6275295at2759"/>
<dbReference type="PANTHER" id="PTHR18806:SF4">
    <property type="entry name" value="RNA-BINDING PROTEIN 25"/>
    <property type="match status" value="1"/>
</dbReference>
<dbReference type="SMART" id="SM00311">
    <property type="entry name" value="PWI"/>
    <property type="match status" value="1"/>
</dbReference>
<dbReference type="GO" id="GO:0005681">
    <property type="term" value="C:spliceosomal complex"/>
    <property type="evidence" value="ECO:0007669"/>
    <property type="project" value="TreeGrafter"/>
</dbReference>
<feature type="region of interest" description="Disordered" evidence="1">
    <location>
        <begin position="546"/>
        <end position="572"/>
    </location>
</feature>